<name>A0A0F9HV73_9ZZZZ</name>
<protein>
    <submittedName>
        <fullName evidence="2">Uncharacterized protein</fullName>
    </submittedName>
</protein>
<proteinExistence type="predicted"/>
<gene>
    <name evidence="2" type="ORF">LCGC14_2018910</name>
</gene>
<dbReference type="AlphaFoldDB" id="A0A0F9HV73"/>
<organism evidence="2">
    <name type="scientific">marine sediment metagenome</name>
    <dbReference type="NCBI Taxonomy" id="412755"/>
    <lineage>
        <taxon>unclassified sequences</taxon>
        <taxon>metagenomes</taxon>
        <taxon>ecological metagenomes</taxon>
    </lineage>
</organism>
<evidence type="ECO:0000256" key="1">
    <source>
        <dbReference type="SAM" id="MobiDB-lite"/>
    </source>
</evidence>
<comment type="caution">
    <text evidence="2">The sequence shown here is derived from an EMBL/GenBank/DDBJ whole genome shotgun (WGS) entry which is preliminary data.</text>
</comment>
<evidence type="ECO:0000313" key="2">
    <source>
        <dbReference type="EMBL" id="KKL79032.1"/>
    </source>
</evidence>
<reference evidence="2" key="1">
    <citation type="journal article" date="2015" name="Nature">
        <title>Complex archaea that bridge the gap between prokaryotes and eukaryotes.</title>
        <authorList>
            <person name="Spang A."/>
            <person name="Saw J.H."/>
            <person name="Jorgensen S.L."/>
            <person name="Zaremba-Niedzwiedzka K."/>
            <person name="Martijn J."/>
            <person name="Lind A.E."/>
            <person name="van Eijk R."/>
            <person name="Schleper C."/>
            <person name="Guy L."/>
            <person name="Ettema T.J."/>
        </authorList>
    </citation>
    <scope>NUCLEOTIDE SEQUENCE</scope>
</reference>
<feature type="region of interest" description="Disordered" evidence="1">
    <location>
        <begin position="1"/>
        <end position="26"/>
    </location>
</feature>
<accession>A0A0F9HV73</accession>
<dbReference type="EMBL" id="LAZR01023285">
    <property type="protein sequence ID" value="KKL79032.1"/>
    <property type="molecule type" value="Genomic_DNA"/>
</dbReference>
<sequence length="217" mass="22884">MQEDAETGMETTTDAPVVESAPASETVSLDTLKTQLSAAIASGNDPEMMRLSKLVLKNKSDVEKVEANKLLAESAALATDREKLEAIIQKAVKGVIDSATLLKVKAKGFTFTIDHHEDDKGRLDANGPVKVTGGCVLLVPAIRKTGGGGGGGSTGALKQQTGLSRHELIDQYATTTEMADIAAAEEGAATRKDSARYSAEKPVIKRILADNPQLIKR</sequence>